<keyword evidence="4 7" id="KW-0808">Transferase</keyword>
<dbReference type="SUPFAM" id="SSF53335">
    <property type="entry name" value="S-adenosyl-L-methionine-dependent methyltransferases"/>
    <property type="match status" value="1"/>
</dbReference>
<feature type="binding site" evidence="7">
    <location>
        <position position="130"/>
    </location>
    <ligand>
        <name>S-adenosyl-L-methionine</name>
        <dbReference type="ChEBI" id="CHEBI:59789"/>
    </ligand>
</feature>
<proteinExistence type="inferred from homology"/>
<dbReference type="InterPro" id="IPR055361">
    <property type="entry name" value="tRNA_methyltr_TrmB_bact"/>
</dbReference>
<feature type="binding site" evidence="7">
    <location>
        <position position="166"/>
    </location>
    <ligand>
        <name>substrate</name>
    </ligand>
</feature>
<feature type="binding site" evidence="7">
    <location>
        <position position="55"/>
    </location>
    <ligand>
        <name>S-adenosyl-L-methionine</name>
        <dbReference type="ChEBI" id="CHEBI:59789"/>
    </ligand>
</feature>
<evidence type="ECO:0000256" key="1">
    <source>
        <dbReference type="ARBA" id="ARBA00000142"/>
    </source>
</evidence>
<organism evidence="8 9">
    <name type="scientific">Candidatus Legionella polyplacis</name>
    <dbReference type="NCBI Taxonomy" id="2005262"/>
    <lineage>
        <taxon>Bacteria</taxon>
        <taxon>Pseudomonadati</taxon>
        <taxon>Pseudomonadota</taxon>
        <taxon>Gammaproteobacteria</taxon>
        <taxon>Legionellales</taxon>
        <taxon>Legionellaceae</taxon>
        <taxon>Legionella</taxon>
    </lineage>
</organism>
<keyword evidence="9" id="KW-1185">Reference proteome</keyword>
<evidence type="ECO:0000313" key="9">
    <source>
        <dbReference type="Proteomes" id="UP001368618"/>
    </source>
</evidence>
<accession>A0ABZ2GWF2</accession>
<dbReference type="EC" id="2.1.1.33" evidence="7"/>
<sequence>MLNRIKSFSTRSNRRISNRQFQALNRLLCFYKLDLNYEKWDFYSIFNRKTDTVIEIGFGMGDFLLFAAEKNLNLNFIGIDVYNPGIGNILASIEDRNIKNIRVAPYDAVDVFQYQIKDKSLMGVQIFFPDPWPKRKHHKRRLIQFNFVKSLISKIRDYGFLFCITDCKSYANSMRSIFNSYSSLKPINDNYINNIENNYLFFLNSNERPLTKFERRSKKLFLPIWKLIYLVI</sequence>
<dbReference type="InterPro" id="IPR029063">
    <property type="entry name" value="SAM-dependent_MTases_sf"/>
</dbReference>
<dbReference type="EMBL" id="CP135137">
    <property type="protein sequence ID" value="WWR11445.1"/>
    <property type="molecule type" value="Genomic_DNA"/>
</dbReference>
<dbReference type="Gene3D" id="3.40.50.150">
    <property type="entry name" value="Vaccinia Virus protein VP39"/>
    <property type="match status" value="1"/>
</dbReference>
<evidence type="ECO:0000313" key="8">
    <source>
        <dbReference type="EMBL" id="WWR11445.1"/>
    </source>
</evidence>
<feature type="binding site" evidence="7">
    <location>
        <position position="134"/>
    </location>
    <ligand>
        <name>substrate</name>
    </ligand>
</feature>
<dbReference type="PANTHER" id="PTHR23417:SF14">
    <property type="entry name" value="PENTACOTRIPEPTIDE-REPEAT REGION OF PRORP DOMAIN-CONTAINING PROTEIN"/>
    <property type="match status" value="1"/>
</dbReference>
<feature type="binding site" evidence="7">
    <location>
        <begin position="211"/>
        <end position="214"/>
    </location>
    <ligand>
        <name>substrate</name>
    </ligand>
</feature>
<comment type="function">
    <text evidence="2 7">Catalyzes the formation of N(7)-methylguanine at position 46 (m7G46) in tRNA.</text>
</comment>
<dbReference type="HAMAP" id="MF_01057">
    <property type="entry name" value="tRNA_methyltr_TrmB"/>
    <property type="match status" value="1"/>
</dbReference>
<evidence type="ECO:0000256" key="5">
    <source>
        <dbReference type="ARBA" id="ARBA00022691"/>
    </source>
</evidence>
<comment type="similarity">
    <text evidence="7">Belongs to the class I-like SAM-binding methyltransferase superfamily. TrmB family.</text>
</comment>
<name>A0ABZ2GWF2_9GAMM</name>
<protein>
    <recommendedName>
        <fullName evidence="7">tRNA (guanine-N(7)-)-methyltransferase</fullName>
        <ecNumber evidence="7">2.1.1.33</ecNumber>
    </recommendedName>
    <alternativeName>
        <fullName evidence="7">tRNA (guanine(46)-N(7))-methyltransferase</fullName>
    </alternativeName>
    <alternativeName>
        <fullName evidence="7">tRNA(m7G46)-methyltransferase</fullName>
    </alternativeName>
</protein>
<feature type="binding site" evidence="7">
    <location>
        <position position="107"/>
    </location>
    <ligand>
        <name>S-adenosyl-L-methionine</name>
        <dbReference type="ChEBI" id="CHEBI:59789"/>
    </ligand>
</feature>
<dbReference type="RefSeq" id="WP_338516017.1">
    <property type="nucleotide sequence ID" value="NZ_CP135137.1"/>
</dbReference>
<evidence type="ECO:0000256" key="7">
    <source>
        <dbReference type="HAMAP-Rule" id="MF_01057"/>
    </source>
</evidence>
<gene>
    <name evidence="7 8" type="primary">trmB</name>
    <name evidence="8" type="ORF">RQL39_01980</name>
</gene>
<dbReference type="Proteomes" id="UP001368618">
    <property type="component" value="Chromosome"/>
</dbReference>
<reference evidence="8" key="1">
    <citation type="submission" date="2023-09" db="EMBL/GenBank/DDBJ databases">
        <title>Genomes of two closely related lineages of the louse Polyplax serrata with different host specificities.</title>
        <authorList>
            <person name="Martinu J."/>
            <person name="Tarabai H."/>
            <person name="Stefka J."/>
            <person name="Hypsa V."/>
        </authorList>
    </citation>
    <scope>NUCLEOTIDE SEQUENCE [LARGE SCALE GENOMIC DNA]</scope>
    <source>
        <strain evidence="8">98ZLc_SE</strain>
    </source>
</reference>
<evidence type="ECO:0000256" key="2">
    <source>
        <dbReference type="ARBA" id="ARBA00003015"/>
    </source>
</evidence>
<keyword evidence="5 7" id="KW-0949">S-adenosyl-L-methionine</keyword>
<comment type="pathway">
    <text evidence="7">tRNA modification; N(7)-methylguanine-tRNA biosynthesis.</text>
</comment>
<dbReference type="NCBIfam" id="TIGR00091">
    <property type="entry name" value="tRNA (guanosine(46)-N7)-methyltransferase TrmB"/>
    <property type="match status" value="1"/>
</dbReference>
<evidence type="ECO:0000256" key="3">
    <source>
        <dbReference type="ARBA" id="ARBA00022603"/>
    </source>
</evidence>
<keyword evidence="3 7" id="KW-0489">Methyltransferase</keyword>
<dbReference type="Pfam" id="PF02390">
    <property type="entry name" value="Methyltransf_4"/>
    <property type="match status" value="1"/>
</dbReference>
<evidence type="ECO:0000256" key="4">
    <source>
        <dbReference type="ARBA" id="ARBA00022679"/>
    </source>
</evidence>
<dbReference type="PROSITE" id="PS51625">
    <property type="entry name" value="SAM_MT_TRMB"/>
    <property type="match status" value="1"/>
</dbReference>
<keyword evidence="6 7" id="KW-0819">tRNA processing</keyword>
<comment type="catalytic activity">
    <reaction evidence="1 7">
        <text>guanosine(46) in tRNA + S-adenosyl-L-methionine = N(7)-methylguanosine(46) in tRNA + S-adenosyl-L-homocysteine</text>
        <dbReference type="Rhea" id="RHEA:42708"/>
        <dbReference type="Rhea" id="RHEA-COMP:10188"/>
        <dbReference type="Rhea" id="RHEA-COMP:10189"/>
        <dbReference type="ChEBI" id="CHEBI:57856"/>
        <dbReference type="ChEBI" id="CHEBI:59789"/>
        <dbReference type="ChEBI" id="CHEBI:74269"/>
        <dbReference type="ChEBI" id="CHEBI:74480"/>
        <dbReference type="EC" id="2.1.1.33"/>
    </reaction>
</comment>
<comment type="caution">
    <text evidence="7">Lacks conserved residue(s) required for the propagation of feature annotation.</text>
</comment>
<feature type="binding site" evidence="7">
    <location>
        <position position="80"/>
    </location>
    <ligand>
        <name>S-adenosyl-L-methionine</name>
        <dbReference type="ChEBI" id="CHEBI:59789"/>
    </ligand>
</feature>
<dbReference type="InterPro" id="IPR003358">
    <property type="entry name" value="tRNA_(Gua-N-7)_MeTrfase_Trmb"/>
</dbReference>
<dbReference type="GO" id="GO:0008176">
    <property type="term" value="F:tRNA (guanine(46)-N7)-methyltransferase activity"/>
    <property type="evidence" value="ECO:0007669"/>
    <property type="project" value="UniProtKB-EC"/>
</dbReference>
<evidence type="ECO:0000256" key="6">
    <source>
        <dbReference type="ARBA" id="ARBA00022694"/>
    </source>
</evidence>
<dbReference type="PANTHER" id="PTHR23417">
    <property type="entry name" value="3-DEOXY-D-MANNO-OCTULOSONIC-ACID TRANSFERASE/TRNA GUANINE-N 7 - -METHYLTRANSFERASE"/>
    <property type="match status" value="1"/>
</dbReference>